<evidence type="ECO:0000313" key="1">
    <source>
        <dbReference type="EMBL" id="AFQ45188.1"/>
    </source>
</evidence>
<organism evidence="1 2">
    <name type="scientific">Desulfosporosinus meridiei (strain ATCC BAA-275 / DSM 13257 / KCTC 12902 / NCIMB 13706 / S10)</name>
    <dbReference type="NCBI Taxonomy" id="768704"/>
    <lineage>
        <taxon>Bacteria</taxon>
        <taxon>Bacillati</taxon>
        <taxon>Bacillota</taxon>
        <taxon>Clostridia</taxon>
        <taxon>Eubacteriales</taxon>
        <taxon>Desulfitobacteriaceae</taxon>
        <taxon>Desulfosporosinus</taxon>
    </lineage>
</organism>
<evidence type="ECO:0000313" key="2">
    <source>
        <dbReference type="Proteomes" id="UP000005262"/>
    </source>
</evidence>
<protein>
    <recommendedName>
        <fullName evidence="3">PQQ enzyme repeat-containing protein</fullName>
    </recommendedName>
</protein>
<gene>
    <name evidence="1" type="ordered locus">Desmer_3314</name>
</gene>
<dbReference type="KEGG" id="dmi:Desmer_3314"/>
<name>J7J1I8_DESMD</name>
<reference evidence="2" key="2">
    <citation type="submission" date="2012-08" db="EMBL/GenBank/DDBJ databases">
        <title>Finished genome of Desulfosporosinus meridiei DSM 13257.</title>
        <authorList>
            <person name="Huntemann M."/>
            <person name="Wei C.-L."/>
            <person name="Han J."/>
            <person name="Detter J.C."/>
            <person name="Han C."/>
            <person name="Davenport K."/>
            <person name="Daligault H."/>
            <person name="Erkkila T."/>
            <person name="Gu W."/>
            <person name="Munk A.C.C."/>
            <person name="Teshima H."/>
            <person name="Xu Y."/>
            <person name="Chain P."/>
            <person name="Tapia R."/>
            <person name="Chen A."/>
            <person name="Krypides N."/>
            <person name="Mavromatis K."/>
            <person name="Markowitz V."/>
            <person name="Szeto E."/>
            <person name="Ivanova N."/>
            <person name="Mikhailova N."/>
            <person name="Ovchinnikova G."/>
            <person name="Pagani I."/>
            <person name="Pati A."/>
            <person name="Goodwin L."/>
            <person name="Peters L."/>
            <person name="Pitluck S."/>
            <person name="Woyke T."/>
            <person name="Pester M."/>
            <person name="Spring S."/>
            <person name="Ollivier B."/>
            <person name="Rattei T."/>
            <person name="Klenk H.-P."/>
            <person name="Wagner M."/>
            <person name="Loy A."/>
        </authorList>
    </citation>
    <scope>NUCLEOTIDE SEQUENCE [LARGE SCALE GENOMIC DNA]</scope>
    <source>
        <strain evidence="2">ATCC BAA-275 / DSM 13257 / NCIMB 13706 / S10</strain>
    </source>
</reference>
<reference evidence="1 2" key="1">
    <citation type="journal article" date="2012" name="J. Bacteriol.">
        <title>Complete genome sequences of Desulfosporosinus orientis DSM765T, Desulfosporosinus youngiae DSM17734T, Desulfosporosinus meridiei DSM13257T, and Desulfosporosinus acidiphilus DSM22704T.</title>
        <authorList>
            <person name="Pester M."/>
            <person name="Brambilla E."/>
            <person name="Alazard D."/>
            <person name="Rattei T."/>
            <person name="Weinmaier T."/>
            <person name="Han J."/>
            <person name="Lucas S."/>
            <person name="Lapidus A."/>
            <person name="Cheng J.F."/>
            <person name="Goodwin L."/>
            <person name="Pitluck S."/>
            <person name="Peters L."/>
            <person name="Ovchinnikova G."/>
            <person name="Teshima H."/>
            <person name="Detter J.C."/>
            <person name="Han C.S."/>
            <person name="Tapia R."/>
            <person name="Land M.L."/>
            <person name="Hauser L."/>
            <person name="Kyrpides N.C."/>
            <person name="Ivanova N.N."/>
            <person name="Pagani I."/>
            <person name="Huntmann M."/>
            <person name="Wei C.L."/>
            <person name="Davenport K.W."/>
            <person name="Daligault H."/>
            <person name="Chain P.S."/>
            <person name="Chen A."/>
            <person name="Mavromatis K."/>
            <person name="Markowitz V."/>
            <person name="Szeto E."/>
            <person name="Mikhailova N."/>
            <person name="Pati A."/>
            <person name="Wagner M."/>
            <person name="Woyke T."/>
            <person name="Ollivier B."/>
            <person name="Klenk H.P."/>
            <person name="Spring S."/>
            <person name="Loy A."/>
        </authorList>
    </citation>
    <scope>NUCLEOTIDE SEQUENCE [LARGE SCALE GENOMIC DNA]</scope>
    <source>
        <strain evidence="2">ATCC BAA-275 / DSM 13257 / NCIMB 13706 / S10</strain>
    </source>
</reference>
<dbReference type="AlphaFoldDB" id="J7J1I8"/>
<dbReference type="SUPFAM" id="SSF50998">
    <property type="entry name" value="Quinoprotein alcohol dehydrogenase-like"/>
    <property type="match status" value="1"/>
</dbReference>
<dbReference type="PANTHER" id="PTHR42754">
    <property type="entry name" value="ENDOGLUCANASE"/>
    <property type="match status" value="1"/>
</dbReference>
<accession>J7J1I8</accession>
<dbReference type="EMBL" id="CP003629">
    <property type="protein sequence ID" value="AFQ45188.1"/>
    <property type="molecule type" value="Genomic_DNA"/>
</dbReference>
<evidence type="ECO:0008006" key="3">
    <source>
        <dbReference type="Google" id="ProtNLM"/>
    </source>
</evidence>
<sequence>MNNIELNMNCEGDDSLKRKIQLVLMFGLLCALLWSSLGFSKPGLSTGKSEPENTDEGLPVAGQHLQNNFNNENNWLTISGISTNYVKLEDINPSMVPEIKMDLNIDSLGDLIVRETNDGLLCGYKVNLATSLVNENNSKSWPKILKLDLEGNVVWDKVYMYPTISGEINNLQVFPDGSYVFSVQTSPRYSEQGMICEKSILVKCDKNGEELWQREFDDDLGDMLRYLFITEKEEILAVGKWLGENGKQTRGGEFDIVITKLAKDGQVIQQKGYGGSGFENLDGAKYDKDLGMLINGHTTSQNGDFGLPEGQKFADFVARIAVNLSLQWVVKTNENEHFVYNQLGLADGYVYVLGDKGSSVIEGTLVSGFLIKLDENGNRVWLKSDLHKGLWGSVLSLLPNNKIIIAAGQQNQGSILVVDYNGQEEKRMDDIKYAAGKIRPTSDGGYIVTAVREIKCIPQPAYVSSIWYDTELVVIKYKHDNTIEWRKTYDKYKDERDLDFVFPLANGKVMVIG</sequence>
<dbReference type="InterPro" id="IPR011047">
    <property type="entry name" value="Quinoprotein_ADH-like_sf"/>
</dbReference>
<dbReference type="STRING" id="768704.Desmer_3314"/>
<keyword evidence="2" id="KW-1185">Reference proteome</keyword>
<dbReference type="HOGENOM" id="CLU_582287_0_0_9"/>
<dbReference type="PANTHER" id="PTHR42754:SF1">
    <property type="entry name" value="LIPOPROTEIN"/>
    <property type="match status" value="1"/>
</dbReference>
<dbReference type="eggNOG" id="COG1520">
    <property type="taxonomic scope" value="Bacteria"/>
</dbReference>
<dbReference type="Proteomes" id="UP000005262">
    <property type="component" value="Chromosome"/>
</dbReference>
<proteinExistence type="predicted"/>